<dbReference type="EMBL" id="WJIE01000016">
    <property type="protein sequence ID" value="MRG97219.1"/>
    <property type="molecule type" value="Genomic_DNA"/>
</dbReference>
<organism evidence="1 2">
    <name type="scientific">Polyangium spumosum</name>
    <dbReference type="NCBI Taxonomy" id="889282"/>
    <lineage>
        <taxon>Bacteria</taxon>
        <taxon>Pseudomonadati</taxon>
        <taxon>Myxococcota</taxon>
        <taxon>Polyangia</taxon>
        <taxon>Polyangiales</taxon>
        <taxon>Polyangiaceae</taxon>
        <taxon>Polyangium</taxon>
    </lineage>
</organism>
<accession>A0A6N7PZC1</accession>
<dbReference type="RefSeq" id="WP_153824007.1">
    <property type="nucleotide sequence ID" value="NZ_WJIE01000016.1"/>
</dbReference>
<sequence>MALQNEDIAAGFHVRRAWAFLFPITLAALLSFSESARAEMGVEFSGGAGFGVLAAGITQGRFAISPSASLSLRGERGFFVARDTVSFLGANGGRFGVNNETTVGVGLSWERVNVSAGLSLAAYSLPICGPRLCGQVQGVAPGASLRLDVFGAYLSGTLGVSVDCAAAWITGAAYAVWSGVSVRCSAGPIVRFGARR</sequence>
<dbReference type="Proteomes" id="UP000440224">
    <property type="component" value="Unassembled WGS sequence"/>
</dbReference>
<gene>
    <name evidence="1" type="ORF">GF068_35630</name>
</gene>
<comment type="caution">
    <text evidence="1">The sequence shown here is derived from an EMBL/GenBank/DDBJ whole genome shotgun (WGS) entry which is preliminary data.</text>
</comment>
<name>A0A6N7PZC1_9BACT</name>
<evidence type="ECO:0000313" key="2">
    <source>
        <dbReference type="Proteomes" id="UP000440224"/>
    </source>
</evidence>
<evidence type="ECO:0000313" key="1">
    <source>
        <dbReference type="EMBL" id="MRG97219.1"/>
    </source>
</evidence>
<evidence type="ECO:0008006" key="3">
    <source>
        <dbReference type="Google" id="ProtNLM"/>
    </source>
</evidence>
<keyword evidence="2" id="KW-1185">Reference proteome</keyword>
<dbReference type="AlphaFoldDB" id="A0A6N7PZC1"/>
<protein>
    <recommendedName>
        <fullName evidence="3">Outer membrane beta-barrel protein</fullName>
    </recommendedName>
</protein>
<reference evidence="1 2" key="1">
    <citation type="submission" date="2019-10" db="EMBL/GenBank/DDBJ databases">
        <title>A soil myxobacterium in the family Polyangiaceae.</title>
        <authorList>
            <person name="Li Y."/>
            <person name="Wang J."/>
        </authorList>
    </citation>
    <scope>NUCLEOTIDE SEQUENCE [LARGE SCALE GENOMIC DNA]</scope>
    <source>
        <strain evidence="1 2">DSM 14734</strain>
    </source>
</reference>
<proteinExistence type="predicted"/>
<dbReference type="OrthoDB" id="5510139at2"/>